<evidence type="ECO:0000259" key="7">
    <source>
        <dbReference type="PROSITE" id="PS51192"/>
    </source>
</evidence>
<evidence type="ECO:0000256" key="3">
    <source>
        <dbReference type="ARBA" id="ARBA00022806"/>
    </source>
</evidence>
<dbReference type="InterPro" id="IPR011545">
    <property type="entry name" value="DEAD/DEAH_box_helicase_dom"/>
</dbReference>
<dbReference type="InterPro" id="IPR050547">
    <property type="entry name" value="DEAD_box_RNA_helicases"/>
</dbReference>
<evidence type="ECO:0000256" key="6">
    <source>
        <dbReference type="SAM" id="MobiDB-lite"/>
    </source>
</evidence>
<dbReference type="KEGG" id="sste:SAMEA4384403_1205"/>
<feature type="compositionally biased region" description="Basic residues" evidence="6">
    <location>
        <begin position="428"/>
        <end position="444"/>
    </location>
</feature>
<dbReference type="PROSITE" id="PS51192">
    <property type="entry name" value="HELICASE_ATP_BIND_1"/>
    <property type="match status" value="1"/>
</dbReference>
<evidence type="ECO:0000259" key="8">
    <source>
        <dbReference type="PROSITE" id="PS51194"/>
    </source>
</evidence>
<dbReference type="OrthoDB" id="9805696at2"/>
<dbReference type="SUPFAM" id="SSF52540">
    <property type="entry name" value="P-loop containing nucleoside triphosphate hydrolases"/>
    <property type="match status" value="1"/>
</dbReference>
<protein>
    <submittedName>
        <fullName evidence="10">ATP-dependent RNA helicase</fullName>
        <ecNumber evidence="10">3.6.4.13</ecNumber>
    </submittedName>
</protein>
<dbReference type="PANTHER" id="PTHR47963">
    <property type="entry name" value="DEAD-BOX ATP-DEPENDENT RNA HELICASE 47, MITOCHONDRIAL"/>
    <property type="match status" value="1"/>
</dbReference>
<evidence type="ECO:0000313" key="11">
    <source>
        <dbReference type="Proteomes" id="UP000242084"/>
    </source>
</evidence>
<name>A0A239Z6Z9_9STAP</name>
<dbReference type="Pfam" id="PF00270">
    <property type="entry name" value="DEAD"/>
    <property type="match status" value="1"/>
</dbReference>
<sequence>MSKHPFEHFQLENELVEAVKDLHFNQPTEVQRRVIPKIKKGSNIIGQSQTGTGKSHAFLLPLFDKIDVDLKEPQIIILAPTRELAKQLYDAASHLARFKKGIKVNLYIGGTDKSRDIDKSKNTPQVIVGTPNRIDDMAVERALDLHLAKSVVVDEADLMIDLGFMPKVDSIASRLDASAQISVFSATIPKALHPFLNKYLSNPEFVEIETESSNKDNIDFYLIPTKGEEKQAKILKVMQVINPYLAIIFANSRDRADELVKYLSDEGYKVGVIHGGLSPRERTQQMKRIKQLDFEFVVASDLASRGIDIEGVSHVINYDLPKEVDFFTHRVGRTGRGDYKGVAITLYTPDEDDLITQIEKSNYKFEHVDVKNDEFVKIKDRQNRTRRVKKEDNIEKNLKQKIKRNNKNKVKPGYKKKFKRELDELKFKEKKAHSKRTKKQSRKG</sequence>
<dbReference type="EMBL" id="LT906462">
    <property type="protein sequence ID" value="SNV66354.1"/>
    <property type="molecule type" value="Genomic_DNA"/>
</dbReference>
<keyword evidence="4" id="KW-0067">ATP-binding</keyword>
<evidence type="ECO:0000259" key="9">
    <source>
        <dbReference type="PROSITE" id="PS51195"/>
    </source>
</evidence>
<dbReference type="Proteomes" id="UP000242084">
    <property type="component" value="Chromosome 1"/>
</dbReference>
<dbReference type="InterPro" id="IPR001650">
    <property type="entry name" value="Helicase_C-like"/>
</dbReference>
<dbReference type="Gene3D" id="3.40.50.300">
    <property type="entry name" value="P-loop containing nucleotide triphosphate hydrolases"/>
    <property type="match status" value="2"/>
</dbReference>
<evidence type="ECO:0000256" key="4">
    <source>
        <dbReference type="ARBA" id="ARBA00022840"/>
    </source>
</evidence>
<proteinExistence type="predicted"/>
<keyword evidence="11" id="KW-1185">Reference proteome</keyword>
<keyword evidence="3 10" id="KW-0347">Helicase</keyword>
<feature type="domain" description="DEAD-box RNA helicase Q" evidence="9">
    <location>
        <begin position="4"/>
        <end position="32"/>
    </location>
</feature>
<dbReference type="CDD" id="cd00268">
    <property type="entry name" value="DEADc"/>
    <property type="match status" value="1"/>
</dbReference>
<feature type="domain" description="Helicase C-terminal" evidence="8">
    <location>
        <begin position="233"/>
        <end position="376"/>
    </location>
</feature>
<dbReference type="SMART" id="SM00490">
    <property type="entry name" value="HELICc"/>
    <property type="match status" value="1"/>
</dbReference>
<dbReference type="InterPro" id="IPR027417">
    <property type="entry name" value="P-loop_NTPase"/>
</dbReference>
<dbReference type="GO" id="GO:0005524">
    <property type="term" value="F:ATP binding"/>
    <property type="evidence" value="ECO:0007669"/>
    <property type="project" value="UniProtKB-KW"/>
</dbReference>
<evidence type="ECO:0000313" key="10">
    <source>
        <dbReference type="EMBL" id="SNV66354.1"/>
    </source>
</evidence>
<dbReference type="Pfam" id="PF00271">
    <property type="entry name" value="Helicase_C"/>
    <property type="match status" value="1"/>
</dbReference>
<dbReference type="RefSeq" id="WP_095087777.1">
    <property type="nucleotide sequence ID" value="NZ_BMDM01000002.1"/>
</dbReference>
<dbReference type="EC" id="3.6.4.13" evidence="10"/>
<dbReference type="GO" id="GO:0016787">
    <property type="term" value="F:hydrolase activity"/>
    <property type="evidence" value="ECO:0007669"/>
    <property type="project" value="UniProtKB-KW"/>
</dbReference>
<evidence type="ECO:0000256" key="5">
    <source>
        <dbReference type="PROSITE-ProRule" id="PRU00552"/>
    </source>
</evidence>
<evidence type="ECO:0000256" key="1">
    <source>
        <dbReference type="ARBA" id="ARBA00022741"/>
    </source>
</evidence>
<dbReference type="CDD" id="cd18787">
    <property type="entry name" value="SF2_C_DEAD"/>
    <property type="match status" value="1"/>
</dbReference>
<reference evidence="10 11" key="1">
    <citation type="submission" date="2017-06" db="EMBL/GenBank/DDBJ databases">
        <authorList>
            <consortium name="Pathogen Informatics"/>
        </authorList>
    </citation>
    <scope>NUCLEOTIDE SEQUENCE [LARGE SCALE GENOMIC DNA]</scope>
    <source>
        <strain evidence="10 11">NCTC13839</strain>
    </source>
</reference>
<keyword evidence="2 10" id="KW-0378">Hydrolase</keyword>
<feature type="short sequence motif" description="Q motif" evidence="5">
    <location>
        <begin position="4"/>
        <end position="32"/>
    </location>
</feature>
<dbReference type="GO" id="GO:0033592">
    <property type="term" value="F:RNA strand annealing activity"/>
    <property type="evidence" value="ECO:0007669"/>
    <property type="project" value="TreeGrafter"/>
</dbReference>
<dbReference type="SMART" id="SM00487">
    <property type="entry name" value="DEXDc"/>
    <property type="match status" value="1"/>
</dbReference>
<gene>
    <name evidence="10" type="primary">cshB</name>
    <name evidence="10" type="ORF">SAMEA4384403_01205</name>
</gene>
<accession>A0A239Z6Z9</accession>
<evidence type="ECO:0000256" key="2">
    <source>
        <dbReference type="ARBA" id="ARBA00022801"/>
    </source>
</evidence>
<feature type="domain" description="Helicase ATP-binding" evidence="7">
    <location>
        <begin position="35"/>
        <end position="206"/>
    </location>
</feature>
<dbReference type="GO" id="GO:0009409">
    <property type="term" value="P:response to cold"/>
    <property type="evidence" value="ECO:0007669"/>
    <property type="project" value="TreeGrafter"/>
</dbReference>
<dbReference type="PANTHER" id="PTHR47963:SF1">
    <property type="entry name" value="DEAD-BOX ATP-DEPENDENT RNA HELICASE CSHB"/>
    <property type="match status" value="1"/>
</dbReference>
<dbReference type="PROSITE" id="PS51194">
    <property type="entry name" value="HELICASE_CTER"/>
    <property type="match status" value="1"/>
</dbReference>
<dbReference type="PROSITE" id="PS51195">
    <property type="entry name" value="Q_MOTIF"/>
    <property type="match status" value="1"/>
</dbReference>
<keyword evidence="1" id="KW-0547">Nucleotide-binding</keyword>
<dbReference type="GO" id="GO:0003724">
    <property type="term" value="F:RNA helicase activity"/>
    <property type="evidence" value="ECO:0007669"/>
    <property type="project" value="UniProtKB-EC"/>
</dbReference>
<feature type="region of interest" description="Disordered" evidence="6">
    <location>
        <begin position="425"/>
        <end position="444"/>
    </location>
</feature>
<dbReference type="GO" id="GO:0005840">
    <property type="term" value="C:ribosome"/>
    <property type="evidence" value="ECO:0007669"/>
    <property type="project" value="TreeGrafter"/>
</dbReference>
<dbReference type="InterPro" id="IPR014001">
    <property type="entry name" value="Helicase_ATP-bd"/>
</dbReference>
<dbReference type="InterPro" id="IPR014014">
    <property type="entry name" value="RNA_helicase_DEAD_Q_motif"/>
</dbReference>
<dbReference type="InterPro" id="IPR044742">
    <property type="entry name" value="DEAD/DEAH_RhlB"/>
</dbReference>
<dbReference type="AlphaFoldDB" id="A0A239Z6Z9"/>
<organism evidence="10 11">
    <name type="scientific">Mammaliicoccus stepanovicii</name>
    <dbReference type="NCBI Taxonomy" id="643214"/>
    <lineage>
        <taxon>Bacteria</taxon>
        <taxon>Bacillati</taxon>
        <taxon>Bacillota</taxon>
        <taxon>Bacilli</taxon>
        <taxon>Bacillales</taxon>
        <taxon>Staphylococcaceae</taxon>
        <taxon>Mammaliicoccus</taxon>
    </lineage>
</organism>
<dbReference type="GO" id="GO:0005829">
    <property type="term" value="C:cytosol"/>
    <property type="evidence" value="ECO:0007669"/>
    <property type="project" value="TreeGrafter"/>
</dbReference>